<reference evidence="2 3" key="1">
    <citation type="journal article" date="2019" name="Int. J. Syst. Evol. Microbiol.">
        <title>The Global Catalogue of Microorganisms (GCM) 10K type strain sequencing project: providing services to taxonomists for standard genome sequencing and annotation.</title>
        <authorList>
            <consortium name="The Broad Institute Genomics Platform"/>
            <consortium name="The Broad Institute Genome Sequencing Center for Infectious Disease"/>
            <person name="Wu L."/>
            <person name="Ma J."/>
        </authorList>
    </citation>
    <scope>NUCLEOTIDE SEQUENCE [LARGE SCALE GENOMIC DNA]</scope>
    <source>
        <strain evidence="2 3">JCM 13476</strain>
    </source>
</reference>
<evidence type="ECO:0000313" key="2">
    <source>
        <dbReference type="EMBL" id="GAA0397742.1"/>
    </source>
</evidence>
<organism evidence="2 3">
    <name type="scientific">Brevundimonas terrae</name>
    <dbReference type="NCBI Taxonomy" id="363631"/>
    <lineage>
        <taxon>Bacteria</taxon>
        <taxon>Pseudomonadati</taxon>
        <taxon>Pseudomonadota</taxon>
        <taxon>Alphaproteobacteria</taxon>
        <taxon>Caulobacterales</taxon>
        <taxon>Caulobacteraceae</taxon>
        <taxon>Brevundimonas</taxon>
    </lineage>
</organism>
<gene>
    <name evidence="2" type="ORF">GCM10009093_25470</name>
</gene>
<sequence length="110" mass="11725">MQGVIALLGMVIVMACVTILVLESLRGGDEARLSARVLDTAPIEGGRQLIVQVDNKGERTASDVTVTTETSGEIVQAVIDYVPARGNRRAVMHVPAEGVVQITVESWIDP</sequence>
<evidence type="ECO:0008006" key="4">
    <source>
        <dbReference type="Google" id="ProtNLM"/>
    </source>
</evidence>
<comment type="caution">
    <text evidence="2">The sequence shown here is derived from an EMBL/GenBank/DDBJ whole genome shotgun (WGS) entry which is preliminary data.</text>
</comment>
<keyword evidence="3" id="KW-1185">Reference proteome</keyword>
<protein>
    <recommendedName>
        <fullName evidence="4">Carboxypeptidase regulatory-like domain-containing protein</fullName>
    </recommendedName>
</protein>
<keyword evidence="1" id="KW-0472">Membrane</keyword>
<name>A0ABN0YJJ7_9CAUL</name>
<feature type="transmembrane region" description="Helical" evidence="1">
    <location>
        <begin position="6"/>
        <end position="25"/>
    </location>
</feature>
<keyword evidence="1" id="KW-0812">Transmembrane</keyword>
<dbReference type="Proteomes" id="UP001500791">
    <property type="component" value="Unassembled WGS sequence"/>
</dbReference>
<keyword evidence="1" id="KW-1133">Transmembrane helix</keyword>
<proteinExistence type="predicted"/>
<dbReference type="EMBL" id="BAAAEJ010000009">
    <property type="protein sequence ID" value="GAA0397742.1"/>
    <property type="molecule type" value="Genomic_DNA"/>
</dbReference>
<accession>A0ABN0YJJ7</accession>
<evidence type="ECO:0000313" key="3">
    <source>
        <dbReference type="Proteomes" id="UP001500791"/>
    </source>
</evidence>
<evidence type="ECO:0000256" key="1">
    <source>
        <dbReference type="SAM" id="Phobius"/>
    </source>
</evidence>